<protein>
    <submittedName>
        <fullName evidence="4">Uncharacterized protein</fullName>
    </submittedName>
</protein>
<dbReference type="Gramene" id="TVU00609">
    <property type="protein sequence ID" value="TVU00609"/>
    <property type="gene ID" value="EJB05_53944"/>
</dbReference>
<accession>A0A5J9SNW5</accession>
<reference evidence="4 5" key="1">
    <citation type="journal article" date="2019" name="Sci. Rep.">
        <title>A high-quality genome of Eragrostis curvula grass provides insights into Poaceae evolution and supports new strategies to enhance forage quality.</title>
        <authorList>
            <person name="Carballo J."/>
            <person name="Santos B.A.C.M."/>
            <person name="Zappacosta D."/>
            <person name="Garbus I."/>
            <person name="Selva J.P."/>
            <person name="Gallo C.A."/>
            <person name="Diaz A."/>
            <person name="Albertini E."/>
            <person name="Caccamo M."/>
            <person name="Echenique V."/>
        </authorList>
    </citation>
    <scope>NUCLEOTIDE SEQUENCE [LARGE SCALE GENOMIC DNA]</scope>
    <source>
        <strain evidence="5">cv. Victoria</strain>
        <tissue evidence="4">Leaf</tissue>
    </source>
</reference>
<dbReference type="Proteomes" id="UP000324897">
    <property type="component" value="Unassembled WGS sequence"/>
</dbReference>
<evidence type="ECO:0000313" key="5">
    <source>
        <dbReference type="Proteomes" id="UP000324897"/>
    </source>
</evidence>
<evidence type="ECO:0000256" key="2">
    <source>
        <dbReference type="ARBA" id="ARBA00022679"/>
    </source>
</evidence>
<comment type="similarity">
    <text evidence="1">Belongs to the plant acyltransferase family.</text>
</comment>
<dbReference type="EMBL" id="RWGY01000566">
    <property type="protein sequence ID" value="TVU00609.1"/>
    <property type="molecule type" value="Genomic_DNA"/>
</dbReference>
<dbReference type="OrthoDB" id="626035at2759"/>
<evidence type="ECO:0000313" key="4">
    <source>
        <dbReference type="EMBL" id="TVU00609.1"/>
    </source>
</evidence>
<feature type="non-terminal residue" evidence="4">
    <location>
        <position position="1"/>
    </location>
</feature>
<sequence length="133" mass="14696">MECKVQVKESSFIAPSEVTPTNGLWLSSIDHTLVVYFYRAGADVNSNSEGAFFDVARLKKSLAKALVAFYLLGVDADGRIEIKCNSEGVLFVVADSELTVDDFDIKPSPELRRMLLPRIEPSSIIMAIQRQSP</sequence>
<dbReference type="InterPro" id="IPR050317">
    <property type="entry name" value="Plant_Fungal_Acyltransferase"/>
</dbReference>
<keyword evidence="3" id="KW-0012">Acyltransferase</keyword>
<keyword evidence="5" id="KW-1185">Reference proteome</keyword>
<gene>
    <name evidence="4" type="ORF">EJB05_53944</name>
</gene>
<dbReference type="PANTHER" id="PTHR31642:SF16">
    <property type="entry name" value="OS08G0543400 PROTEIN"/>
    <property type="match status" value="1"/>
</dbReference>
<evidence type="ECO:0000256" key="1">
    <source>
        <dbReference type="ARBA" id="ARBA00009861"/>
    </source>
</evidence>
<name>A0A5J9SNW5_9POAL</name>
<dbReference type="GO" id="GO:0016747">
    <property type="term" value="F:acyltransferase activity, transferring groups other than amino-acyl groups"/>
    <property type="evidence" value="ECO:0007669"/>
    <property type="project" value="TreeGrafter"/>
</dbReference>
<organism evidence="4 5">
    <name type="scientific">Eragrostis curvula</name>
    <name type="common">weeping love grass</name>
    <dbReference type="NCBI Taxonomy" id="38414"/>
    <lineage>
        <taxon>Eukaryota</taxon>
        <taxon>Viridiplantae</taxon>
        <taxon>Streptophyta</taxon>
        <taxon>Embryophyta</taxon>
        <taxon>Tracheophyta</taxon>
        <taxon>Spermatophyta</taxon>
        <taxon>Magnoliopsida</taxon>
        <taxon>Liliopsida</taxon>
        <taxon>Poales</taxon>
        <taxon>Poaceae</taxon>
        <taxon>PACMAD clade</taxon>
        <taxon>Chloridoideae</taxon>
        <taxon>Eragrostideae</taxon>
        <taxon>Eragrostidinae</taxon>
        <taxon>Eragrostis</taxon>
    </lineage>
</organism>
<comment type="caution">
    <text evidence="4">The sequence shown here is derived from an EMBL/GenBank/DDBJ whole genome shotgun (WGS) entry which is preliminary data.</text>
</comment>
<dbReference type="Gene3D" id="3.30.559.10">
    <property type="entry name" value="Chloramphenicol acetyltransferase-like domain"/>
    <property type="match status" value="1"/>
</dbReference>
<dbReference type="InterPro" id="IPR023213">
    <property type="entry name" value="CAT-like_dom_sf"/>
</dbReference>
<dbReference type="Pfam" id="PF02458">
    <property type="entry name" value="Transferase"/>
    <property type="match status" value="1"/>
</dbReference>
<evidence type="ECO:0000256" key="3">
    <source>
        <dbReference type="ARBA" id="ARBA00023315"/>
    </source>
</evidence>
<proteinExistence type="inferred from homology"/>
<dbReference type="PANTHER" id="PTHR31642">
    <property type="entry name" value="TRICHOTHECENE 3-O-ACETYLTRANSFERASE"/>
    <property type="match status" value="1"/>
</dbReference>
<dbReference type="AlphaFoldDB" id="A0A5J9SNW5"/>
<keyword evidence="2" id="KW-0808">Transferase</keyword>